<dbReference type="PANTHER" id="PTHR43798:SF31">
    <property type="entry name" value="AB HYDROLASE SUPERFAMILY PROTEIN YCLE"/>
    <property type="match status" value="1"/>
</dbReference>
<protein>
    <submittedName>
        <fullName evidence="3">Pimeloyl-[acyl-carrier protein] methyl ester esterase</fullName>
        <ecNumber evidence="3">3.1.1.85</ecNumber>
    </submittedName>
</protein>
<dbReference type="InterPro" id="IPR050266">
    <property type="entry name" value="AB_hydrolase_sf"/>
</dbReference>
<dbReference type="EMBL" id="CP007806">
    <property type="protein sequence ID" value="AIG24432.1"/>
    <property type="molecule type" value="Genomic_DNA"/>
</dbReference>
<dbReference type="AlphaFoldDB" id="A0A075QVD9"/>
<dbReference type="RefSeq" id="WP_003333968.1">
    <property type="nucleotide sequence ID" value="NZ_CP007806.1"/>
</dbReference>
<evidence type="ECO:0000256" key="1">
    <source>
        <dbReference type="ARBA" id="ARBA00022801"/>
    </source>
</evidence>
<dbReference type="HOGENOM" id="CLU_020336_12_2_9"/>
<evidence type="ECO:0000313" key="3">
    <source>
        <dbReference type="EMBL" id="AIG24432.1"/>
    </source>
</evidence>
<accession>A0A075QVD9</accession>
<keyword evidence="4" id="KW-1185">Reference proteome</keyword>
<dbReference type="SUPFAM" id="SSF53474">
    <property type="entry name" value="alpha/beta-Hydrolases"/>
    <property type="match status" value="1"/>
</dbReference>
<proteinExistence type="predicted"/>
<dbReference type="InterPro" id="IPR029058">
    <property type="entry name" value="AB_hydrolase_fold"/>
</dbReference>
<evidence type="ECO:0000259" key="2">
    <source>
        <dbReference type="Pfam" id="PF12697"/>
    </source>
</evidence>
<evidence type="ECO:0000313" key="4">
    <source>
        <dbReference type="Proteomes" id="UP000005850"/>
    </source>
</evidence>
<dbReference type="EC" id="3.1.1.85" evidence="3"/>
<organism evidence="3 4">
    <name type="scientific">Brevibacillus laterosporus LMG 15441</name>
    <dbReference type="NCBI Taxonomy" id="1042163"/>
    <lineage>
        <taxon>Bacteria</taxon>
        <taxon>Bacillati</taxon>
        <taxon>Bacillota</taxon>
        <taxon>Bacilli</taxon>
        <taxon>Bacillales</taxon>
        <taxon>Paenibacillaceae</taxon>
        <taxon>Brevibacillus</taxon>
    </lineage>
</organism>
<dbReference type="Gene3D" id="3.40.50.1820">
    <property type="entry name" value="alpha/beta hydrolase"/>
    <property type="match status" value="1"/>
</dbReference>
<dbReference type="STRING" id="1042163.BRLA_c000140"/>
<dbReference type="GO" id="GO:0016020">
    <property type="term" value="C:membrane"/>
    <property type="evidence" value="ECO:0007669"/>
    <property type="project" value="TreeGrafter"/>
</dbReference>
<reference evidence="3 4" key="1">
    <citation type="journal article" date="2011" name="J. Bacteriol.">
        <title>Genome sequence of Brevibacillus laterosporus LMG 15441, a pathogen of invertebrates.</title>
        <authorList>
            <person name="Djukic M."/>
            <person name="Poehlein A."/>
            <person name="Thurmer A."/>
            <person name="Daniel R."/>
        </authorList>
    </citation>
    <scope>NUCLEOTIDE SEQUENCE [LARGE SCALE GENOMIC DNA]</scope>
    <source>
        <strain evidence="3 4">LMG 15441</strain>
    </source>
</reference>
<dbReference type="eggNOG" id="COG2267">
    <property type="taxonomic scope" value="Bacteria"/>
</dbReference>
<gene>
    <name evidence="3" type="ORF">BRLA_c000140</name>
</gene>
<name>A0A075QVD9_BRELA</name>
<dbReference type="GO" id="GO:0090499">
    <property type="term" value="F:pimelyl-[acyl-carrier protein] methyl ester esterase activity"/>
    <property type="evidence" value="ECO:0007669"/>
    <property type="project" value="UniProtKB-EC"/>
</dbReference>
<dbReference type="Pfam" id="PF12697">
    <property type="entry name" value="Abhydrolase_6"/>
    <property type="match status" value="1"/>
</dbReference>
<dbReference type="Proteomes" id="UP000005850">
    <property type="component" value="Chromosome"/>
</dbReference>
<dbReference type="InterPro" id="IPR000073">
    <property type="entry name" value="AB_hydrolase_1"/>
</dbReference>
<dbReference type="KEGG" id="blr:BRLA_c000140"/>
<feature type="domain" description="AB hydrolase-1" evidence="2">
    <location>
        <begin position="7"/>
        <end position="226"/>
    </location>
</feature>
<sequence length="243" mass="27846">MRTNETILWVPGWGMPSFIWDNWQQSLPEYHHVSVDFSQSDSPSAFYQKVEEAYFENQRKRSTPVSVVGWSLGGMLAQHLATTFPVQSLVLINTTARFVRHQTENQLGWPATSLVRMKRLVRKNRHEVLERFYQSMFPSSEKRLALEKSPILLQQCNWTEEALVAGLEILLSADCRPLLADIHCPCLLFHSLHDPVIPYAAGLELAESLPNATTLSPDYQGHYPFVADSSYLSNEIRRFLRAK</sequence>
<keyword evidence="1 3" id="KW-0378">Hydrolase</keyword>
<dbReference type="PANTHER" id="PTHR43798">
    <property type="entry name" value="MONOACYLGLYCEROL LIPASE"/>
    <property type="match status" value="1"/>
</dbReference>